<feature type="compositionally biased region" description="Low complexity" evidence="1">
    <location>
        <begin position="19"/>
        <end position="28"/>
    </location>
</feature>
<reference evidence="2 3" key="1">
    <citation type="submission" date="2020-09" db="EMBL/GenBank/DDBJ databases">
        <title>Dyella sp. 7MK23 isolated from forest soil.</title>
        <authorList>
            <person name="Fu J."/>
        </authorList>
    </citation>
    <scope>NUCLEOTIDE SEQUENCE [LARGE SCALE GENOMIC DNA]</scope>
    <source>
        <strain evidence="2 3">7MK23</strain>
    </source>
</reference>
<keyword evidence="3" id="KW-1185">Reference proteome</keyword>
<dbReference type="RefSeq" id="WP_192555545.1">
    <property type="nucleotide sequence ID" value="NZ_JACZZA010000005.1"/>
</dbReference>
<name>A0ABR9G9G4_9GAMM</name>
<gene>
    <name evidence="2" type="ORF">IGX34_09800</name>
</gene>
<evidence type="ECO:0000313" key="2">
    <source>
        <dbReference type="EMBL" id="MBE1160682.1"/>
    </source>
</evidence>
<feature type="region of interest" description="Disordered" evidence="1">
    <location>
        <begin position="12"/>
        <end position="51"/>
    </location>
</feature>
<sequence>MTIEIRQMVIKSSIDRGEAAGADESAPAADEHDGEGGNSEGNLGGSEERRRLRMLLATQFERMRER</sequence>
<accession>A0ABR9G9G4</accession>
<evidence type="ECO:0000256" key="1">
    <source>
        <dbReference type="SAM" id="MobiDB-lite"/>
    </source>
</evidence>
<dbReference type="EMBL" id="JACZZA010000005">
    <property type="protein sequence ID" value="MBE1160682.1"/>
    <property type="molecule type" value="Genomic_DNA"/>
</dbReference>
<organism evidence="2 3">
    <name type="scientific">Dyella acidiphila</name>
    <dbReference type="NCBI Taxonomy" id="2775866"/>
    <lineage>
        <taxon>Bacteria</taxon>
        <taxon>Pseudomonadati</taxon>
        <taxon>Pseudomonadota</taxon>
        <taxon>Gammaproteobacteria</taxon>
        <taxon>Lysobacterales</taxon>
        <taxon>Rhodanobacteraceae</taxon>
        <taxon>Dyella</taxon>
    </lineage>
</organism>
<proteinExistence type="predicted"/>
<comment type="caution">
    <text evidence="2">The sequence shown here is derived from an EMBL/GenBank/DDBJ whole genome shotgun (WGS) entry which is preliminary data.</text>
</comment>
<dbReference type="Proteomes" id="UP000651010">
    <property type="component" value="Unassembled WGS sequence"/>
</dbReference>
<protein>
    <submittedName>
        <fullName evidence="2">Uncharacterized protein</fullName>
    </submittedName>
</protein>
<evidence type="ECO:0000313" key="3">
    <source>
        <dbReference type="Proteomes" id="UP000651010"/>
    </source>
</evidence>